<dbReference type="InterPro" id="IPR045336">
    <property type="entry name" value="MmgE_PrpD_N"/>
</dbReference>
<dbReference type="InterPro" id="IPR036148">
    <property type="entry name" value="MmgE/PrpD_sf"/>
</dbReference>
<sequence length="475" mass="50017">MNEQPTTEVHMAFPTTDIVHQLAACAAETRYEDLPPEAAEAAKKSILDTLGVILAASGTEPAVRGVIDLVMESGGRPESSVLAFGGKAPAMAASFANGAMAHCLDYDDQTPWGQHCSSSIVPAVFAVAERQGGVRGADLIAAVAAGQDLFARLRRNVGWRKDWNLSTVLGVFAATAAAGRVLGLPGERLADALGIASMQSSGVMEVVAGTGSDLRAMYAGFSARGAVTAALLAQKGITGVPDVFEGGHGVFRTYFDGVYDREAILAGLGTDYQGGGTLYKPWPAVGTAHSHIHAAIGLMADHGLASDDIDEVRVHVGDYHDLMCRPLDARRAPSTLVDAKFSLPFLVAVAATRGTVRVADFLPDALRNPEVLNMARKVVPIADESLDWKMELPPGRVELRLRDGRHVTRTGTEVPGSTEAPMTWGDIIRKFEDCASAAASAPSPEQVRMAVRLVRDLDTSDDATEVVRALSAAPG</sequence>
<evidence type="ECO:0000313" key="5">
    <source>
        <dbReference type="Proteomes" id="UP001596139"/>
    </source>
</evidence>
<evidence type="ECO:0000313" key="4">
    <source>
        <dbReference type="EMBL" id="MFC6066996.1"/>
    </source>
</evidence>
<dbReference type="SUPFAM" id="SSF103378">
    <property type="entry name" value="2-methylcitrate dehydratase PrpD"/>
    <property type="match status" value="1"/>
</dbReference>
<evidence type="ECO:0000259" key="2">
    <source>
        <dbReference type="Pfam" id="PF03972"/>
    </source>
</evidence>
<evidence type="ECO:0000256" key="1">
    <source>
        <dbReference type="ARBA" id="ARBA00006174"/>
    </source>
</evidence>
<comment type="similarity">
    <text evidence="1">Belongs to the PrpD family.</text>
</comment>
<dbReference type="InterPro" id="IPR045337">
    <property type="entry name" value="MmgE_PrpD_C"/>
</dbReference>
<protein>
    <submittedName>
        <fullName evidence="4">MmgE/PrpD family protein</fullName>
    </submittedName>
</protein>
<organism evidence="4 5">
    <name type="scientific">Streptomyces ochraceiscleroticus</name>
    <dbReference type="NCBI Taxonomy" id="47761"/>
    <lineage>
        <taxon>Bacteria</taxon>
        <taxon>Bacillati</taxon>
        <taxon>Actinomycetota</taxon>
        <taxon>Actinomycetes</taxon>
        <taxon>Kitasatosporales</taxon>
        <taxon>Streptomycetaceae</taxon>
        <taxon>Streptomyces</taxon>
    </lineage>
</organism>
<reference evidence="5" key="1">
    <citation type="journal article" date="2019" name="Int. J. Syst. Evol. Microbiol.">
        <title>The Global Catalogue of Microorganisms (GCM) 10K type strain sequencing project: providing services to taxonomists for standard genome sequencing and annotation.</title>
        <authorList>
            <consortium name="The Broad Institute Genomics Platform"/>
            <consortium name="The Broad Institute Genome Sequencing Center for Infectious Disease"/>
            <person name="Wu L."/>
            <person name="Ma J."/>
        </authorList>
    </citation>
    <scope>NUCLEOTIDE SEQUENCE [LARGE SCALE GENOMIC DNA]</scope>
    <source>
        <strain evidence="5">CGMCC 1.15180</strain>
    </source>
</reference>
<feature type="domain" description="MmgE/PrpD N-terminal" evidence="2">
    <location>
        <begin position="21"/>
        <end position="257"/>
    </location>
</feature>
<keyword evidence="5" id="KW-1185">Reference proteome</keyword>
<evidence type="ECO:0000259" key="3">
    <source>
        <dbReference type="Pfam" id="PF19305"/>
    </source>
</evidence>
<dbReference type="InterPro" id="IPR042188">
    <property type="entry name" value="MmgE/PrpD_sf_2"/>
</dbReference>
<dbReference type="Proteomes" id="UP001596139">
    <property type="component" value="Unassembled WGS sequence"/>
</dbReference>
<gene>
    <name evidence="4" type="ORF">ACFP4F_31255</name>
</gene>
<dbReference type="EMBL" id="JBHSPX010000009">
    <property type="protein sequence ID" value="MFC6066996.1"/>
    <property type="molecule type" value="Genomic_DNA"/>
</dbReference>
<dbReference type="PANTHER" id="PTHR16943:SF8">
    <property type="entry name" value="2-METHYLCITRATE DEHYDRATASE"/>
    <property type="match status" value="1"/>
</dbReference>
<name>A0ABW1MTN1_9ACTN</name>
<dbReference type="InterPro" id="IPR042183">
    <property type="entry name" value="MmgE/PrpD_sf_1"/>
</dbReference>
<dbReference type="PANTHER" id="PTHR16943">
    <property type="entry name" value="2-METHYLCITRATE DEHYDRATASE-RELATED"/>
    <property type="match status" value="1"/>
</dbReference>
<dbReference type="Pfam" id="PF03972">
    <property type="entry name" value="MmgE_PrpD_N"/>
    <property type="match status" value="1"/>
</dbReference>
<dbReference type="InterPro" id="IPR005656">
    <property type="entry name" value="MmgE_PrpD"/>
</dbReference>
<comment type="caution">
    <text evidence="4">The sequence shown here is derived from an EMBL/GenBank/DDBJ whole genome shotgun (WGS) entry which is preliminary data.</text>
</comment>
<dbReference type="Gene3D" id="3.30.1330.120">
    <property type="entry name" value="2-methylcitrate dehydratase PrpD"/>
    <property type="match status" value="1"/>
</dbReference>
<feature type="domain" description="MmgE/PrpD C-terminal" evidence="3">
    <location>
        <begin position="282"/>
        <end position="441"/>
    </location>
</feature>
<dbReference type="Gene3D" id="1.10.4100.10">
    <property type="entry name" value="2-methylcitrate dehydratase PrpD"/>
    <property type="match status" value="1"/>
</dbReference>
<dbReference type="Pfam" id="PF19305">
    <property type="entry name" value="MmgE_PrpD_C"/>
    <property type="match status" value="1"/>
</dbReference>
<dbReference type="RefSeq" id="WP_211266449.1">
    <property type="nucleotide sequence ID" value="NZ_JBHSPX010000009.1"/>
</dbReference>
<accession>A0ABW1MTN1</accession>
<proteinExistence type="inferred from homology"/>